<evidence type="ECO:0000313" key="8">
    <source>
        <dbReference type="Proteomes" id="UP000034893"/>
    </source>
</evidence>
<protein>
    <recommendedName>
        <fullName evidence="4">Small ribosomal subunit protein uS9</fullName>
    </recommendedName>
    <alternativeName>
        <fullName evidence="5">30S ribosomal protein S9</fullName>
    </alternativeName>
</protein>
<evidence type="ECO:0000313" key="7">
    <source>
        <dbReference type="EMBL" id="KKQ89718.1"/>
    </source>
</evidence>
<comment type="caution">
    <text evidence="7">The sequence shown here is derived from an EMBL/GenBank/DDBJ whole genome shotgun (WGS) entry which is preliminary data.</text>
</comment>
<comment type="similarity">
    <text evidence="1">Belongs to the universal ribosomal protein uS9 family.</text>
</comment>
<dbReference type="Gene3D" id="3.30.230.10">
    <property type="match status" value="1"/>
</dbReference>
<dbReference type="AlphaFoldDB" id="A0A0G0LCN5"/>
<dbReference type="InterPro" id="IPR020568">
    <property type="entry name" value="Ribosomal_Su5_D2-typ_SF"/>
</dbReference>
<evidence type="ECO:0000256" key="6">
    <source>
        <dbReference type="SAM" id="MobiDB-lite"/>
    </source>
</evidence>
<evidence type="ECO:0000256" key="3">
    <source>
        <dbReference type="ARBA" id="ARBA00023274"/>
    </source>
</evidence>
<feature type="region of interest" description="Disordered" evidence="6">
    <location>
        <begin position="1"/>
        <end position="20"/>
    </location>
</feature>
<dbReference type="Pfam" id="PF00380">
    <property type="entry name" value="Ribosomal_S9"/>
    <property type="match status" value="1"/>
</dbReference>
<dbReference type="Proteomes" id="UP000034893">
    <property type="component" value="Unassembled WGS sequence"/>
</dbReference>
<dbReference type="PANTHER" id="PTHR21569:SF1">
    <property type="entry name" value="SMALL RIBOSOMAL SUBUNIT PROTEIN US9M"/>
    <property type="match status" value="1"/>
</dbReference>
<dbReference type="GO" id="GO:0003723">
    <property type="term" value="F:RNA binding"/>
    <property type="evidence" value="ECO:0007669"/>
    <property type="project" value="TreeGrafter"/>
</dbReference>
<dbReference type="GO" id="GO:0022627">
    <property type="term" value="C:cytosolic small ribosomal subunit"/>
    <property type="evidence" value="ECO:0007669"/>
    <property type="project" value="TreeGrafter"/>
</dbReference>
<keyword evidence="3" id="KW-0687">Ribonucleoprotein</keyword>
<reference evidence="7 8" key="1">
    <citation type="journal article" date="2015" name="Nature">
        <title>rRNA introns, odd ribosomes, and small enigmatic genomes across a large radiation of phyla.</title>
        <authorList>
            <person name="Brown C.T."/>
            <person name="Hug L.A."/>
            <person name="Thomas B.C."/>
            <person name="Sharon I."/>
            <person name="Castelle C.J."/>
            <person name="Singh A."/>
            <person name="Wilkins M.J."/>
            <person name="Williams K.H."/>
            <person name="Banfield J.F."/>
        </authorList>
    </citation>
    <scope>NUCLEOTIDE SEQUENCE [LARGE SCALE GENOMIC DNA]</scope>
</reference>
<proteinExistence type="inferred from homology"/>
<dbReference type="EMBL" id="LBVP01000009">
    <property type="protein sequence ID" value="KKQ89718.1"/>
    <property type="molecule type" value="Genomic_DNA"/>
</dbReference>
<dbReference type="InterPro" id="IPR014721">
    <property type="entry name" value="Ribsml_uS5_D2-typ_fold_subgr"/>
</dbReference>
<dbReference type="InterPro" id="IPR000754">
    <property type="entry name" value="Ribosomal_uS9"/>
</dbReference>
<name>A0A0G0LCN5_9BACT</name>
<dbReference type="GO" id="GO:0006412">
    <property type="term" value="P:translation"/>
    <property type="evidence" value="ECO:0007669"/>
    <property type="project" value="InterPro"/>
</dbReference>
<sequence>MPITEKDQTPESVKKDKKSTTDYIVAHGRRKEAVARVKLFRGKGQIVVNGKPIDQYFPSEVAKIKWQRPFNLTKLDNQYSATVKVEGSGKSSQLDAVVHGLSRALVLTNADFRGVLKKAGLLTRDPRVKERRKYGLAQKARKGKQSPKR</sequence>
<dbReference type="PANTHER" id="PTHR21569">
    <property type="entry name" value="RIBOSOMAL PROTEIN S9"/>
    <property type="match status" value="1"/>
</dbReference>
<accession>A0A0G0LCN5</accession>
<dbReference type="PATRIC" id="fig|1618414.3.peg.279"/>
<dbReference type="NCBIfam" id="NF001099">
    <property type="entry name" value="PRK00132.1"/>
    <property type="match status" value="1"/>
</dbReference>
<keyword evidence="2 7" id="KW-0689">Ribosomal protein</keyword>
<gene>
    <name evidence="7" type="ORF">UT12_C0009G0027</name>
</gene>
<dbReference type="InterPro" id="IPR023035">
    <property type="entry name" value="Ribosomal_uS9_bac/plastid"/>
</dbReference>
<dbReference type="SUPFAM" id="SSF54211">
    <property type="entry name" value="Ribosomal protein S5 domain 2-like"/>
    <property type="match status" value="1"/>
</dbReference>
<organism evidence="7 8">
    <name type="scientific">Candidatus Curtissbacteria bacterium GW2011_GWC2_38_9</name>
    <dbReference type="NCBI Taxonomy" id="1618414"/>
    <lineage>
        <taxon>Bacteria</taxon>
        <taxon>Candidatus Curtissiibacteriota</taxon>
    </lineage>
</organism>
<evidence type="ECO:0000256" key="2">
    <source>
        <dbReference type="ARBA" id="ARBA00022980"/>
    </source>
</evidence>
<evidence type="ECO:0000256" key="5">
    <source>
        <dbReference type="ARBA" id="ARBA00035523"/>
    </source>
</evidence>
<evidence type="ECO:0000256" key="1">
    <source>
        <dbReference type="ARBA" id="ARBA00005251"/>
    </source>
</evidence>
<dbReference type="GO" id="GO:0003735">
    <property type="term" value="F:structural constituent of ribosome"/>
    <property type="evidence" value="ECO:0007669"/>
    <property type="project" value="InterPro"/>
</dbReference>
<evidence type="ECO:0000256" key="4">
    <source>
        <dbReference type="ARBA" id="ARBA00035259"/>
    </source>
</evidence>